<sequence length="648" mass="71594">MSDRSEVESAQRKPPEQKRSSRTRDSDMSPEVKFETASGGKSDVSGPSEPMGKIGRGEISIRKAEMENDIQFNIDEELDWVYPSEGEEELDDINPYDYKKDTAISRHPLIGFMFMGLPPWTEWPASLQALLWRHMHDYDIYTLRPSEEQVNGVVEMFYSRLRMKCSYEQNSIVVKWTKKKMAASFRSLQKTGLLDRVSTRGYKRAPKFDVELKERRKQWLASRSREERKAKPSIKTDRDTANFLESQDAPASKRQKISHAPDIPHGESPTSPASASQPPPPKIKIEDIDDTPLSSLPVQKYKLRERFQPLIPSKLSSPRNSVAGSRTVGAPPTMGPMGPRPWAGITFLSNGISPASNASVAPQEAEHRGNSVASTSNAAQVSSSQLEADNPAQEQHALLIENTGLSSSTTEFEGPHSQYKPLTQQHSIAAAQLPDNSVVATSKQHDGQTIQNKNAIPGQSIDDSSPNLSLAPGSVDRGRPRLYPDAEARPQALPEGTGMKSGEIINSVPVNNDPVLCEFVPPGPVDAPLPKVRFIVQKVSGALDYSNPLPSIRDTMVSGLFEMYSRRSGYTPQSLPSVTFDVLFAGRSKLVLHRSDTEAGWQSVKRSISCMFADARVDKPVGYIFDVWVKAGDHSNARLVDNDEFAGL</sequence>
<feature type="compositionally biased region" description="Polar residues" evidence="1">
    <location>
        <begin position="314"/>
        <end position="324"/>
    </location>
</feature>
<feature type="compositionally biased region" description="Basic and acidic residues" evidence="1">
    <location>
        <begin position="1"/>
        <end position="34"/>
    </location>
</feature>
<dbReference type="AlphaFoldDB" id="K1WRN3"/>
<feature type="compositionally biased region" description="Polar residues" evidence="1">
    <location>
        <begin position="371"/>
        <end position="387"/>
    </location>
</feature>
<feature type="region of interest" description="Disordered" evidence="1">
    <location>
        <begin position="312"/>
        <end position="336"/>
    </location>
</feature>
<organism evidence="2 3">
    <name type="scientific">Marssonina brunnea f. sp. multigermtubi (strain MB_m1)</name>
    <name type="common">Marssonina leaf spot fungus</name>
    <dbReference type="NCBI Taxonomy" id="1072389"/>
    <lineage>
        <taxon>Eukaryota</taxon>
        <taxon>Fungi</taxon>
        <taxon>Dikarya</taxon>
        <taxon>Ascomycota</taxon>
        <taxon>Pezizomycotina</taxon>
        <taxon>Leotiomycetes</taxon>
        <taxon>Helotiales</taxon>
        <taxon>Drepanopezizaceae</taxon>
        <taxon>Drepanopeziza</taxon>
    </lineage>
</organism>
<name>K1WRN3_MARBU</name>
<evidence type="ECO:0000313" key="2">
    <source>
        <dbReference type="EMBL" id="EKD15681.1"/>
    </source>
</evidence>
<keyword evidence="3" id="KW-1185">Reference proteome</keyword>
<dbReference type="EMBL" id="JH921441">
    <property type="protein sequence ID" value="EKD15681.1"/>
    <property type="molecule type" value="Genomic_DNA"/>
</dbReference>
<evidence type="ECO:0000256" key="1">
    <source>
        <dbReference type="SAM" id="MobiDB-lite"/>
    </source>
</evidence>
<evidence type="ECO:0000313" key="3">
    <source>
        <dbReference type="Proteomes" id="UP000006753"/>
    </source>
</evidence>
<feature type="compositionally biased region" description="Basic and acidic residues" evidence="1">
    <location>
        <begin position="223"/>
        <end position="240"/>
    </location>
</feature>
<dbReference type="InParanoid" id="K1WRN3"/>
<feature type="compositionally biased region" description="Polar residues" evidence="1">
    <location>
        <begin position="438"/>
        <end position="454"/>
    </location>
</feature>
<feature type="region of interest" description="Disordered" evidence="1">
    <location>
        <begin position="356"/>
        <end position="391"/>
    </location>
</feature>
<dbReference type="OrthoDB" id="3561054at2759"/>
<feature type="region of interest" description="Disordered" evidence="1">
    <location>
        <begin position="1"/>
        <end position="54"/>
    </location>
</feature>
<dbReference type="Proteomes" id="UP000006753">
    <property type="component" value="Unassembled WGS sequence"/>
</dbReference>
<feature type="region of interest" description="Disordered" evidence="1">
    <location>
        <begin position="438"/>
        <end position="482"/>
    </location>
</feature>
<dbReference type="KEGG" id="mbe:MBM_06309"/>
<gene>
    <name evidence="2" type="ORF">MBM_06309</name>
</gene>
<accession>K1WRN3</accession>
<feature type="region of interest" description="Disordered" evidence="1">
    <location>
        <begin position="219"/>
        <end position="291"/>
    </location>
</feature>
<dbReference type="HOGENOM" id="CLU_422761_0_0_1"/>
<reference evidence="2 3" key="1">
    <citation type="journal article" date="2012" name="BMC Genomics">
        <title>Sequencing the genome of Marssonina brunnea reveals fungus-poplar co-evolution.</title>
        <authorList>
            <person name="Zhu S."/>
            <person name="Cao Y.-Z."/>
            <person name="Jiang C."/>
            <person name="Tan B.-Y."/>
            <person name="Wang Z."/>
            <person name="Feng S."/>
            <person name="Zhang L."/>
            <person name="Su X.-H."/>
            <person name="Brejova B."/>
            <person name="Vinar T."/>
            <person name="Xu M."/>
            <person name="Wang M.-X."/>
            <person name="Zhang S.-G."/>
            <person name="Huang M.-R."/>
            <person name="Wu R."/>
            <person name="Zhou Y."/>
        </authorList>
    </citation>
    <scope>NUCLEOTIDE SEQUENCE [LARGE SCALE GENOMIC DNA]</scope>
    <source>
        <strain evidence="2 3">MB_m1</strain>
    </source>
</reference>
<proteinExistence type="predicted"/>
<protein>
    <submittedName>
        <fullName evidence="2">Uncharacterized protein</fullName>
    </submittedName>
</protein>